<dbReference type="CDD" id="cd01657">
    <property type="entry name" value="Ribosomal_L7_archeal_euk"/>
    <property type="match status" value="1"/>
</dbReference>
<feature type="domain" description="Large ribosomal subunit protein uL30-like ferredoxin-like fold" evidence="4">
    <location>
        <begin position="88"/>
        <end position="137"/>
    </location>
</feature>
<dbReference type="InterPro" id="IPR039699">
    <property type="entry name" value="Ribosomal_uL30"/>
</dbReference>
<evidence type="ECO:0000259" key="5">
    <source>
        <dbReference type="Pfam" id="PF08079"/>
    </source>
</evidence>
<keyword evidence="2" id="KW-0689">Ribosomal protein</keyword>
<dbReference type="InterPro" id="IPR035808">
    <property type="entry name" value="Ribosomal_uL30_euk_arc"/>
</dbReference>
<dbReference type="InterPro" id="IPR016082">
    <property type="entry name" value="Ribosomal_uL30_ferredoxin-like"/>
</dbReference>
<dbReference type="Gramene" id="ONK78615">
    <property type="protein sequence ID" value="ONK78615"/>
    <property type="gene ID" value="A4U43_C02F20670"/>
</dbReference>
<proteinExistence type="inferred from homology"/>
<dbReference type="SUPFAM" id="SSF55129">
    <property type="entry name" value="Ribosomal protein L30p/L7e"/>
    <property type="match status" value="1"/>
</dbReference>
<dbReference type="FunFam" id="3.30.1390.20:FF:000003">
    <property type="entry name" value="60S ribosomal protein L7"/>
    <property type="match status" value="1"/>
</dbReference>
<name>A0A5P1FJS5_ASPOF</name>
<accession>A0A5P1FJS5</accession>
<evidence type="ECO:0000256" key="1">
    <source>
        <dbReference type="ARBA" id="ARBA00007594"/>
    </source>
</evidence>
<dbReference type="EMBL" id="CM007382">
    <property type="protein sequence ID" value="ONK78615.1"/>
    <property type="molecule type" value="Genomic_DNA"/>
</dbReference>
<evidence type="ECO:0000313" key="6">
    <source>
        <dbReference type="EMBL" id="ONK78615.1"/>
    </source>
</evidence>
<dbReference type="Pfam" id="PF08079">
    <property type="entry name" value="Ribosomal_L30_N"/>
    <property type="match status" value="1"/>
</dbReference>
<dbReference type="GO" id="GO:0000463">
    <property type="term" value="P:maturation of LSU-rRNA from tricistronic rRNA transcript (SSU-rRNA, 5.8S rRNA, LSU-rRNA)"/>
    <property type="evidence" value="ECO:0007669"/>
    <property type="project" value="TreeGrafter"/>
</dbReference>
<dbReference type="PANTHER" id="PTHR11524">
    <property type="entry name" value="60S RIBOSOMAL PROTEIN L7"/>
    <property type="match status" value="1"/>
</dbReference>
<dbReference type="InterPro" id="IPR005998">
    <property type="entry name" value="Ribosomal_uL30_euk"/>
</dbReference>
<dbReference type="GO" id="GO:0003723">
    <property type="term" value="F:RNA binding"/>
    <property type="evidence" value="ECO:0007669"/>
    <property type="project" value="InterPro"/>
</dbReference>
<dbReference type="Gene3D" id="3.30.1390.20">
    <property type="entry name" value="Ribosomal protein L30, ferredoxin-like fold domain"/>
    <property type="match status" value="1"/>
</dbReference>
<dbReference type="AlphaFoldDB" id="A0A5P1FJS5"/>
<evidence type="ECO:0000256" key="3">
    <source>
        <dbReference type="ARBA" id="ARBA00023274"/>
    </source>
</evidence>
<protein>
    <recommendedName>
        <fullName evidence="8">Ribosomal protein L30 ferredoxin-like fold domain-containing protein</fullName>
    </recommendedName>
</protein>
<organism evidence="6 7">
    <name type="scientific">Asparagus officinalis</name>
    <name type="common">Garden asparagus</name>
    <dbReference type="NCBI Taxonomy" id="4686"/>
    <lineage>
        <taxon>Eukaryota</taxon>
        <taxon>Viridiplantae</taxon>
        <taxon>Streptophyta</taxon>
        <taxon>Embryophyta</taxon>
        <taxon>Tracheophyta</taxon>
        <taxon>Spermatophyta</taxon>
        <taxon>Magnoliopsida</taxon>
        <taxon>Liliopsida</taxon>
        <taxon>Asparagales</taxon>
        <taxon>Asparagaceae</taxon>
        <taxon>Asparagoideae</taxon>
        <taxon>Asparagus</taxon>
    </lineage>
</organism>
<dbReference type="OrthoDB" id="28644at2759"/>
<sequence>MADEGQKRLDYVEETVLKKRKNNDQWAIKRREQIESRKQRNKDITKSAIKRPEQFVQEYRLKELDFVRRKRRLKMRKLSKGDIKSNLLFVIRIQGSTDMHPTTRKTLKQLRLRQILNGVFVKANEANLRRLLAVDPFITYGYPNAKSVRELIYKKGCAMIDNQRVPLTDNNVIEQALGKYGIICLEDIVHEISNVGPHFKEVSRFLWPFKLKKPESLHPLKKKHFKDGGDSGNREEHINAFIEKLN</sequence>
<dbReference type="Proteomes" id="UP000243459">
    <property type="component" value="Chromosome 2"/>
</dbReference>
<dbReference type="NCBIfam" id="TIGR01310">
    <property type="entry name" value="uL30_euk"/>
    <property type="match status" value="1"/>
</dbReference>
<gene>
    <name evidence="6" type="ORF">A4U43_C02F20670</name>
</gene>
<keyword evidence="3" id="KW-0687">Ribonucleoprotein</keyword>
<evidence type="ECO:0000256" key="2">
    <source>
        <dbReference type="ARBA" id="ARBA00022980"/>
    </source>
</evidence>
<reference evidence="7" key="1">
    <citation type="journal article" date="2017" name="Nat. Commun.">
        <title>The asparagus genome sheds light on the origin and evolution of a young Y chromosome.</title>
        <authorList>
            <person name="Harkess A."/>
            <person name="Zhou J."/>
            <person name="Xu C."/>
            <person name="Bowers J.E."/>
            <person name="Van der Hulst R."/>
            <person name="Ayyampalayam S."/>
            <person name="Mercati F."/>
            <person name="Riccardi P."/>
            <person name="McKain M.R."/>
            <person name="Kakrana A."/>
            <person name="Tang H."/>
            <person name="Ray J."/>
            <person name="Groenendijk J."/>
            <person name="Arikit S."/>
            <person name="Mathioni S.M."/>
            <person name="Nakano M."/>
            <person name="Shan H."/>
            <person name="Telgmann-Rauber A."/>
            <person name="Kanno A."/>
            <person name="Yue Z."/>
            <person name="Chen H."/>
            <person name="Li W."/>
            <person name="Chen Y."/>
            <person name="Xu X."/>
            <person name="Zhang Y."/>
            <person name="Luo S."/>
            <person name="Chen H."/>
            <person name="Gao J."/>
            <person name="Mao Z."/>
            <person name="Pires J.C."/>
            <person name="Luo M."/>
            <person name="Kudrna D."/>
            <person name="Wing R.A."/>
            <person name="Meyers B.C."/>
            <person name="Yi K."/>
            <person name="Kong H."/>
            <person name="Lavrijsen P."/>
            <person name="Sunseri F."/>
            <person name="Falavigna A."/>
            <person name="Ye Y."/>
            <person name="Leebens-Mack J.H."/>
            <person name="Chen G."/>
        </authorList>
    </citation>
    <scope>NUCLEOTIDE SEQUENCE [LARGE SCALE GENOMIC DNA]</scope>
    <source>
        <strain evidence="7">cv. DH0086</strain>
    </source>
</reference>
<dbReference type="GO" id="GO:0022625">
    <property type="term" value="C:cytosolic large ribosomal subunit"/>
    <property type="evidence" value="ECO:0007669"/>
    <property type="project" value="TreeGrafter"/>
</dbReference>
<dbReference type="OMA" id="IEEHMGK"/>
<comment type="similarity">
    <text evidence="1">Belongs to the universal ribosomal protein uL30 family.</text>
</comment>
<feature type="domain" description="Large ribosomal subunit protein uL30 N-terminal eukaryotes" evidence="5">
    <location>
        <begin position="12"/>
        <end position="75"/>
    </location>
</feature>
<dbReference type="InterPro" id="IPR012988">
    <property type="entry name" value="Ribosomal_uL30_N_euk"/>
</dbReference>
<keyword evidence="7" id="KW-1185">Reference proteome</keyword>
<evidence type="ECO:0000259" key="4">
    <source>
        <dbReference type="Pfam" id="PF00327"/>
    </source>
</evidence>
<evidence type="ECO:0008006" key="8">
    <source>
        <dbReference type="Google" id="ProtNLM"/>
    </source>
</evidence>
<evidence type="ECO:0000313" key="7">
    <source>
        <dbReference type="Proteomes" id="UP000243459"/>
    </source>
</evidence>
<dbReference type="PANTHER" id="PTHR11524:SF36">
    <property type="entry name" value="LARGE RIBOSOMAL SUBUNIT PROTEIN UL30Z"/>
    <property type="match status" value="1"/>
</dbReference>
<dbReference type="InterPro" id="IPR036919">
    <property type="entry name" value="Ribo_uL30_ferredoxin-like_sf"/>
</dbReference>
<dbReference type="Pfam" id="PF00327">
    <property type="entry name" value="Ribosomal_L30"/>
    <property type="match status" value="1"/>
</dbReference>
<dbReference type="GO" id="GO:0003735">
    <property type="term" value="F:structural constituent of ribosome"/>
    <property type="evidence" value="ECO:0007669"/>
    <property type="project" value="TreeGrafter"/>
</dbReference>